<comment type="caution">
    <text evidence="6">The sequence shown here is derived from an EMBL/GenBank/DDBJ whole genome shotgun (WGS) entry which is preliminary data.</text>
</comment>
<reference evidence="6" key="1">
    <citation type="journal article" date="2021" name="PeerJ">
        <title>Extensive microbial diversity within the chicken gut microbiome revealed by metagenomics and culture.</title>
        <authorList>
            <person name="Gilroy R."/>
            <person name="Ravi A."/>
            <person name="Getino M."/>
            <person name="Pursley I."/>
            <person name="Horton D.L."/>
            <person name="Alikhan N.F."/>
            <person name="Baker D."/>
            <person name="Gharbi K."/>
            <person name="Hall N."/>
            <person name="Watson M."/>
            <person name="Adriaenssens E.M."/>
            <person name="Foster-Nyarko E."/>
            <person name="Jarju S."/>
            <person name="Secka A."/>
            <person name="Antonio M."/>
            <person name="Oren A."/>
            <person name="Chaudhuri R.R."/>
            <person name="La Ragione R."/>
            <person name="Hildebrand F."/>
            <person name="Pallen M.J."/>
        </authorList>
    </citation>
    <scope>NUCLEOTIDE SEQUENCE</scope>
    <source>
        <strain evidence="6">CHK186-16707</strain>
    </source>
</reference>
<accession>A0A9D2HC75</accession>
<protein>
    <recommendedName>
        <fullName evidence="2">histidine kinase</fullName>
        <ecNumber evidence="2">2.7.13.3</ecNumber>
    </recommendedName>
</protein>
<dbReference type="CDD" id="cd00082">
    <property type="entry name" value="HisKA"/>
    <property type="match status" value="1"/>
</dbReference>
<feature type="transmembrane region" description="Helical" evidence="4">
    <location>
        <begin position="32"/>
        <end position="54"/>
    </location>
</feature>
<evidence type="ECO:0000256" key="2">
    <source>
        <dbReference type="ARBA" id="ARBA00012438"/>
    </source>
</evidence>
<organism evidence="6 7">
    <name type="scientific">Candidatus Mailhella merdigallinarum</name>
    <dbReference type="NCBI Taxonomy" id="2838658"/>
    <lineage>
        <taxon>Bacteria</taxon>
        <taxon>Pseudomonadati</taxon>
        <taxon>Thermodesulfobacteriota</taxon>
        <taxon>Desulfovibrionia</taxon>
        <taxon>Desulfovibrionales</taxon>
        <taxon>Desulfovibrionaceae</taxon>
        <taxon>Mailhella</taxon>
    </lineage>
</organism>
<keyword evidence="4" id="KW-0472">Membrane</keyword>
<keyword evidence="6" id="KW-0418">Kinase</keyword>
<dbReference type="Proteomes" id="UP000824225">
    <property type="component" value="Unassembled WGS sequence"/>
</dbReference>
<dbReference type="InterPro" id="IPR003594">
    <property type="entry name" value="HATPase_dom"/>
</dbReference>
<dbReference type="PRINTS" id="PR00344">
    <property type="entry name" value="BCTRLSENSOR"/>
</dbReference>
<evidence type="ECO:0000256" key="1">
    <source>
        <dbReference type="ARBA" id="ARBA00000085"/>
    </source>
</evidence>
<dbReference type="GO" id="GO:0000155">
    <property type="term" value="F:phosphorelay sensor kinase activity"/>
    <property type="evidence" value="ECO:0007669"/>
    <property type="project" value="InterPro"/>
</dbReference>
<dbReference type="SUPFAM" id="SSF47384">
    <property type="entry name" value="Homodimeric domain of signal transducing histidine kinase"/>
    <property type="match status" value="1"/>
</dbReference>
<dbReference type="PROSITE" id="PS50109">
    <property type="entry name" value="HIS_KIN"/>
    <property type="match status" value="1"/>
</dbReference>
<dbReference type="InterPro" id="IPR036097">
    <property type="entry name" value="HisK_dim/P_sf"/>
</dbReference>
<dbReference type="SMART" id="SM00387">
    <property type="entry name" value="HATPase_c"/>
    <property type="match status" value="1"/>
</dbReference>
<dbReference type="Gene3D" id="3.30.565.10">
    <property type="entry name" value="Histidine kinase-like ATPase, C-terminal domain"/>
    <property type="match status" value="1"/>
</dbReference>
<evidence type="ECO:0000256" key="4">
    <source>
        <dbReference type="SAM" id="Phobius"/>
    </source>
</evidence>
<dbReference type="CDD" id="cd00075">
    <property type="entry name" value="HATPase"/>
    <property type="match status" value="1"/>
</dbReference>
<dbReference type="InterPro" id="IPR004358">
    <property type="entry name" value="Sig_transdc_His_kin-like_C"/>
</dbReference>
<evidence type="ECO:0000313" key="6">
    <source>
        <dbReference type="EMBL" id="HJA08543.1"/>
    </source>
</evidence>
<name>A0A9D2HC75_9BACT</name>
<dbReference type="AlphaFoldDB" id="A0A9D2HC75"/>
<comment type="catalytic activity">
    <reaction evidence="1">
        <text>ATP + protein L-histidine = ADP + protein N-phospho-L-histidine.</text>
        <dbReference type="EC" id="2.7.13.3"/>
    </reaction>
</comment>
<dbReference type="PANTHER" id="PTHR43547">
    <property type="entry name" value="TWO-COMPONENT HISTIDINE KINASE"/>
    <property type="match status" value="1"/>
</dbReference>
<dbReference type="PANTHER" id="PTHR43547:SF2">
    <property type="entry name" value="HYBRID SIGNAL TRANSDUCTION HISTIDINE KINASE C"/>
    <property type="match status" value="1"/>
</dbReference>
<dbReference type="Pfam" id="PF02518">
    <property type="entry name" value="HATPase_c"/>
    <property type="match status" value="1"/>
</dbReference>
<dbReference type="Pfam" id="PF00512">
    <property type="entry name" value="HisKA"/>
    <property type="match status" value="1"/>
</dbReference>
<dbReference type="InterPro" id="IPR003661">
    <property type="entry name" value="HisK_dim/P_dom"/>
</dbReference>
<dbReference type="InterPro" id="IPR036890">
    <property type="entry name" value="HATPase_C_sf"/>
</dbReference>
<keyword evidence="4" id="KW-0812">Transmembrane</keyword>
<dbReference type="Gene3D" id="1.10.287.130">
    <property type="match status" value="1"/>
</dbReference>
<gene>
    <name evidence="6" type="ORF">H9962_05070</name>
</gene>
<reference evidence="6" key="2">
    <citation type="submission" date="2021-04" db="EMBL/GenBank/DDBJ databases">
        <authorList>
            <person name="Gilroy R."/>
        </authorList>
    </citation>
    <scope>NUCLEOTIDE SEQUENCE</scope>
    <source>
        <strain evidence="6">CHK186-16707</strain>
    </source>
</reference>
<keyword evidence="4" id="KW-1133">Transmembrane helix</keyword>
<dbReference type="EMBL" id="DXAN01000017">
    <property type="protein sequence ID" value="HJA08543.1"/>
    <property type="molecule type" value="Genomic_DNA"/>
</dbReference>
<proteinExistence type="predicted"/>
<keyword evidence="3" id="KW-0597">Phosphoprotein</keyword>
<sequence>MRKAAEKRRDDGFDAVPGRYPLPTLHRSVARAFVRVVLAFGCLGGLLMLGVFFASRLPDQLVRMNYESVVYVRQMEEAVNGLRFPALYGETPEHWRTAFQEALEREQGNITEHDEQAVVDELRAAWSRFDAVSTGPERDAAYAGLRAGLDALVKVNERGMFRRLDENARLRDIVVLLGALIFLGGTVWAFFQADAIAARVAHPLRRAAEVFKDRPSLRGGLRLPDPQTLEVRVLFDELARLWTRLGQLEALNLDALVEEKNKLAVILNAAEDAVLVLSAAGTVAHVGGRMLEILDLPAEAVSGKLWTDLSTASPNYLTLRDALKPDLQGSRDVELLPPAGTAGPLFFAARRRELPGGRGQVYLLSDVTEKRRRTTLRSEMMDWISHELKTPIQSLGLAADLLARRRDLDEDMTMLVTTVGQDVARLRTVAGQFMDIARMSPHALSLRPERLDLAARLPEWLGPFRLVAREKNVTLEFRAGSDVPAVDADPERFAWVVSNLVSNALRVTPSGGNVWVSVEAGIDTGHFHPAGGRCAVLKVEDDGPGMTPEQEERLFQPFSHGRSAGTREGLTGLGLAITRTIVEAHGGLVRYAPRPGGGSAFTVLLPSC</sequence>
<evidence type="ECO:0000259" key="5">
    <source>
        <dbReference type="PROSITE" id="PS50109"/>
    </source>
</evidence>
<dbReference type="InterPro" id="IPR005467">
    <property type="entry name" value="His_kinase_dom"/>
</dbReference>
<dbReference type="InterPro" id="IPR035965">
    <property type="entry name" value="PAS-like_dom_sf"/>
</dbReference>
<dbReference type="SMART" id="SM00388">
    <property type="entry name" value="HisKA"/>
    <property type="match status" value="1"/>
</dbReference>
<evidence type="ECO:0000313" key="7">
    <source>
        <dbReference type="Proteomes" id="UP000824225"/>
    </source>
</evidence>
<dbReference type="Gene3D" id="3.30.450.20">
    <property type="entry name" value="PAS domain"/>
    <property type="match status" value="1"/>
</dbReference>
<dbReference type="SUPFAM" id="SSF55785">
    <property type="entry name" value="PYP-like sensor domain (PAS domain)"/>
    <property type="match status" value="1"/>
</dbReference>
<dbReference type="SUPFAM" id="SSF55874">
    <property type="entry name" value="ATPase domain of HSP90 chaperone/DNA topoisomerase II/histidine kinase"/>
    <property type="match status" value="1"/>
</dbReference>
<keyword evidence="6" id="KW-0808">Transferase</keyword>
<feature type="domain" description="Histidine kinase" evidence="5">
    <location>
        <begin position="383"/>
        <end position="608"/>
    </location>
</feature>
<dbReference type="EC" id="2.7.13.3" evidence="2"/>
<evidence type="ECO:0000256" key="3">
    <source>
        <dbReference type="ARBA" id="ARBA00022553"/>
    </source>
</evidence>